<sequence length="324" mass="35892">MSVVILLGLLGAGLLLAVFLYRRRKGRTPKATSAAAALDVPKFRVVTLGLQGSGKTLLLTSMYRRLQVPGGRGFHVKAPYEQFIELSRWYRQIADEGEWPEGTTRGEMREFEFSVMTDVGDDTKPVVKIGYLEYPGELLTDPDVAGSTAQARLLESIGQADALIGIIDGLRVLQAYQGDRRGMAILQVTLDAMVNAMLESRKPIAFVITKWDLLDQLHADENTRLHIVRTLLMSIHGFRDLVRVQSARRVIRLIPVTAVGHDFAVLDGGQVRKKATGKLEPAHVDMALSAVVPDILRQVELSLDRETREAIMAEARRRTKMGPA</sequence>
<reference evidence="2 3" key="1">
    <citation type="submission" date="2016-10" db="EMBL/GenBank/DDBJ databases">
        <authorList>
            <person name="de Groot N.N."/>
        </authorList>
    </citation>
    <scope>NUCLEOTIDE SEQUENCE [LARGE SCALE GENOMIC DNA]</scope>
    <source>
        <strain evidence="2 3">CPCC 202699</strain>
    </source>
</reference>
<proteinExistence type="predicted"/>
<dbReference type="InterPro" id="IPR027417">
    <property type="entry name" value="P-loop_NTPase"/>
</dbReference>
<organism evidence="2 3">
    <name type="scientific">Amycolatopsis xylanica</name>
    <dbReference type="NCBI Taxonomy" id="589385"/>
    <lineage>
        <taxon>Bacteria</taxon>
        <taxon>Bacillati</taxon>
        <taxon>Actinomycetota</taxon>
        <taxon>Actinomycetes</taxon>
        <taxon>Pseudonocardiales</taxon>
        <taxon>Pseudonocardiaceae</taxon>
        <taxon>Amycolatopsis</taxon>
    </lineage>
</organism>
<dbReference type="AlphaFoldDB" id="A0A1H3G1P0"/>
<dbReference type="RefSeq" id="WP_245757405.1">
    <property type="nucleotide sequence ID" value="NZ_FNON01000004.1"/>
</dbReference>
<dbReference type="Gene3D" id="3.40.50.300">
    <property type="entry name" value="P-loop containing nucleotide triphosphate hydrolases"/>
    <property type="match status" value="1"/>
</dbReference>
<dbReference type="SUPFAM" id="SSF52540">
    <property type="entry name" value="P-loop containing nucleoside triphosphate hydrolases"/>
    <property type="match status" value="1"/>
</dbReference>
<accession>A0A1H3G1P0</accession>
<dbReference type="InterPro" id="IPR045528">
    <property type="entry name" value="DO-GTPase2"/>
</dbReference>
<evidence type="ECO:0000313" key="3">
    <source>
        <dbReference type="Proteomes" id="UP000199515"/>
    </source>
</evidence>
<dbReference type="Pfam" id="PF19993">
    <property type="entry name" value="DO-GTPase2"/>
    <property type="match status" value="1"/>
</dbReference>
<feature type="domain" description="Double-GTPase 2" evidence="1">
    <location>
        <begin position="48"/>
        <end position="222"/>
    </location>
</feature>
<dbReference type="STRING" id="589385.SAMN05421504_10487"/>
<dbReference type="Proteomes" id="UP000199515">
    <property type="component" value="Unassembled WGS sequence"/>
</dbReference>
<keyword evidence="3" id="KW-1185">Reference proteome</keyword>
<protein>
    <recommendedName>
        <fullName evidence="1">Double-GTPase 2 domain-containing protein</fullName>
    </recommendedName>
</protein>
<dbReference type="EMBL" id="FNON01000004">
    <property type="protein sequence ID" value="SDX97181.1"/>
    <property type="molecule type" value="Genomic_DNA"/>
</dbReference>
<evidence type="ECO:0000313" key="2">
    <source>
        <dbReference type="EMBL" id="SDX97181.1"/>
    </source>
</evidence>
<gene>
    <name evidence="2" type="ORF">SAMN05421504_10487</name>
</gene>
<evidence type="ECO:0000259" key="1">
    <source>
        <dbReference type="Pfam" id="PF19993"/>
    </source>
</evidence>
<name>A0A1H3G1P0_9PSEU</name>